<comment type="caution">
    <text evidence="12">The sequence shown here is derived from an EMBL/GenBank/DDBJ whole genome shotgun (WGS) entry which is preliminary data.</text>
</comment>
<dbReference type="Proteomes" id="UP001238163">
    <property type="component" value="Unassembled WGS sequence"/>
</dbReference>
<dbReference type="InterPro" id="IPR023674">
    <property type="entry name" value="Ribosomal_uL1-like"/>
</dbReference>
<name>A0AAE3VE74_9BACT</name>
<evidence type="ECO:0000256" key="11">
    <source>
        <dbReference type="RuleBase" id="RU000659"/>
    </source>
</evidence>
<proteinExistence type="inferred from homology"/>
<dbReference type="GO" id="GO:0019843">
    <property type="term" value="F:rRNA binding"/>
    <property type="evidence" value="ECO:0007669"/>
    <property type="project" value="UniProtKB-UniRule"/>
</dbReference>
<dbReference type="GO" id="GO:0015934">
    <property type="term" value="C:large ribosomal subunit"/>
    <property type="evidence" value="ECO:0007669"/>
    <property type="project" value="InterPro"/>
</dbReference>
<dbReference type="Gene3D" id="3.40.50.790">
    <property type="match status" value="1"/>
</dbReference>
<evidence type="ECO:0000256" key="1">
    <source>
        <dbReference type="ARBA" id="ARBA00010531"/>
    </source>
</evidence>
<dbReference type="InterPro" id="IPR002143">
    <property type="entry name" value="Ribosomal_uL1"/>
</dbReference>
<evidence type="ECO:0000256" key="7">
    <source>
        <dbReference type="ARBA" id="ARBA00022980"/>
    </source>
</evidence>
<dbReference type="PROSITE" id="PS01199">
    <property type="entry name" value="RIBOSOMAL_L1"/>
    <property type="match status" value="1"/>
</dbReference>
<dbReference type="EMBL" id="JAUSVL010000001">
    <property type="protein sequence ID" value="MDQ0288827.1"/>
    <property type="molecule type" value="Genomic_DNA"/>
</dbReference>
<dbReference type="GO" id="GO:0003735">
    <property type="term" value="F:structural constituent of ribosome"/>
    <property type="evidence" value="ECO:0007669"/>
    <property type="project" value="InterPro"/>
</dbReference>
<organism evidence="12 13">
    <name type="scientific">Oligosphaera ethanolica</name>
    <dbReference type="NCBI Taxonomy" id="760260"/>
    <lineage>
        <taxon>Bacteria</taxon>
        <taxon>Pseudomonadati</taxon>
        <taxon>Lentisphaerota</taxon>
        <taxon>Oligosphaeria</taxon>
        <taxon>Oligosphaerales</taxon>
        <taxon>Oligosphaeraceae</taxon>
        <taxon>Oligosphaera</taxon>
    </lineage>
</organism>
<keyword evidence="8 10" id="KW-0687">Ribonucleoprotein</keyword>
<keyword evidence="2 10" id="KW-0678">Repressor</keyword>
<dbReference type="PANTHER" id="PTHR36427">
    <property type="entry name" value="54S RIBOSOMAL PROTEIN L1, MITOCHONDRIAL"/>
    <property type="match status" value="1"/>
</dbReference>
<dbReference type="HAMAP" id="MF_01318_B">
    <property type="entry name" value="Ribosomal_uL1_B"/>
    <property type="match status" value="1"/>
</dbReference>
<dbReference type="InterPro" id="IPR023673">
    <property type="entry name" value="Ribosomal_uL1_CS"/>
</dbReference>
<dbReference type="CDD" id="cd00403">
    <property type="entry name" value="Ribosomal_L1"/>
    <property type="match status" value="1"/>
</dbReference>
<evidence type="ECO:0000256" key="10">
    <source>
        <dbReference type="HAMAP-Rule" id="MF_01318"/>
    </source>
</evidence>
<dbReference type="AlphaFoldDB" id="A0AAE3VE74"/>
<keyword evidence="7 10" id="KW-0689">Ribosomal protein</keyword>
<dbReference type="GO" id="GO:0000049">
    <property type="term" value="F:tRNA binding"/>
    <property type="evidence" value="ECO:0007669"/>
    <property type="project" value="UniProtKB-KW"/>
</dbReference>
<gene>
    <name evidence="10" type="primary">rplA</name>
    <name evidence="12" type="ORF">J3R75_000934</name>
</gene>
<dbReference type="NCBIfam" id="TIGR01169">
    <property type="entry name" value="rplA_bact"/>
    <property type="match status" value="1"/>
</dbReference>
<evidence type="ECO:0000313" key="12">
    <source>
        <dbReference type="EMBL" id="MDQ0288827.1"/>
    </source>
</evidence>
<evidence type="ECO:0000256" key="9">
    <source>
        <dbReference type="ARBA" id="ARBA00035241"/>
    </source>
</evidence>
<evidence type="ECO:0000256" key="5">
    <source>
        <dbReference type="ARBA" id="ARBA00022845"/>
    </source>
</evidence>
<protein>
    <recommendedName>
        <fullName evidence="9 10">Large ribosomal subunit protein uL1</fullName>
    </recommendedName>
</protein>
<evidence type="ECO:0000256" key="8">
    <source>
        <dbReference type="ARBA" id="ARBA00023274"/>
    </source>
</evidence>
<keyword evidence="4 10" id="KW-0699">rRNA-binding</keyword>
<evidence type="ECO:0000256" key="4">
    <source>
        <dbReference type="ARBA" id="ARBA00022730"/>
    </source>
</evidence>
<dbReference type="InterPro" id="IPR016095">
    <property type="entry name" value="Ribosomal_uL1_3-a/b-sand"/>
</dbReference>
<dbReference type="InterPro" id="IPR028364">
    <property type="entry name" value="Ribosomal_uL1/biogenesis"/>
</dbReference>
<evidence type="ECO:0000256" key="3">
    <source>
        <dbReference type="ARBA" id="ARBA00022555"/>
    </source>
</evidence>
<evidence type="ECO:0000256" key="2">
    <source>
        <dbReference type="ARBA" id="ARBA00022491"/>
    </source>
</evidence>
<evidence type="ECO:0000313" key="13">
    <source>
        <dbReference type="Proteomes" id="UP001238163"/>
    </source>
</evidence>
<dbReference type="FunFam" id="3.40.50.790:FF:000001">
    <property type="entry name" value="50S ribosomal protein L1"/>
    <property type="match status" value="1"/>
</dbReference>
<keyword evidence="13" id="KW-1185">Reference proteome</keyword>
<sequence length="231" mass="25138">MKRSKLYRARLQAFKRQDFYPLEEGIRLLKSMPTTKFDETVELAFRLGIDPRQSDQIVRGAMVLPQGTGKKQRVVVIAEGEFAQKAKDAGADEVGYEDLLQRIKGGWLDFDVLIATPSAMKEVRTLGRVLGPRGLMPNPKTGTVTEDTASAVKDAKAGRIEYRCDRAGCVMMPIGKLSFSAEALAENANAVLSTILRAKPSAAKGIYMQSCTLSATMSPGIRLDVKAAAKA</sequence>
<dbReference type="RefSeq" id="WP_307260163.1">
    <property type="nucleotide sequence ID" value="NZ_JAUSVL010000001.1"/>
</dbReference>
<comment type="function">
    <text evidence="10">Binds directly to 23S rRNA. The L1 stalk is quite mobile in the ribosome, and is involved in E site tRNA release.</text>
</comment>
<dbReference type="SUPFAM" id="SSF56808">
    <property type="entry name" value="Ribosomal protein L1"/>
    <property type="match status" value="1"/>
</dbReference>
<reference evidence="12" key="1">
    <citation type="submission" date="2023-07" db="EMBL/GenBank/DDBJ databases">
        <title>Genomic Encyclopedia of Type Strains, Phase IV (KMG-IV): sequencing the most valuable type-strain genomes for metagenomic binning, comparative biology and taxonomic classification.</title>
        <authorList>
            <person name="Goeker M."/>
        </authorList>
    </citation>
    <scope>NUCLEOTIDE SEQUENCE</scope>
    <source>
        <strain evidence="12">DSM 24202</strain>
    </source>
</reference>
<dbReference type="Gene3D" id="3.30.190.20">
    <property type="match status" value="1"/>
</dbReference>
<comment type="subunit">
    <text evidence="10">Part of the 50S ribosomal subunit.</text>
</comment>
<dbReference type="PANTHER" id="PTHR36427:SF3">
    <property type="entry name" value="LARGE RIBOSOMAL SUBUNIT PROTEIN UL1M"/>
    <property type="match status" value="1"/>
</dbReference>
<evidence type="ECO:0000256" key="6">
    <source>
        <dbReference type="ARBA" id="ARBA00022884"/>
    </source>
</evidence>
<keyword evidence="6 10" id="KW-0694">RNA-binding</keyword>
<comment type="function">
    <text evidence="10">Protein L1 is also a translational repressor protein, it controls the translation of the L11 operon by binding to its mRNA.</text>
</comment>
<dbReference type="Pfam" id="PF00687">
    <property type="entry name" value="Ribosomal_L1"/>
    <property type="match status" value="1"/>
</dbReference>
<comment type="similarity">
    <text evidence="1 10 11">Belongs to the universal ribosomal protein uL1 family.</text>
</comment>
<accession>A0AAE3VE74</accession>
<dbReference type="GO" id="GO:0006417">
    <property type="term" value="P:regulation of translation"/>
    <property type="evidence" value="ECO:0007669"/>
    <property type="project" value="UniProtKB-KW"/>
</dbReference>
<keyword evidence="3 10" id="KW-0820">tRNA-binding</keyword>
<dbReference type="InterPro" id="IPR005878">
    <property type="entry name" value="Ribosom_uL1_bac-type"/>
</dbReference>
<dbReference type="PIRSF" id="PIRSF002155">
    <property type="entry name" value="Ribosomal_L1"/>
    <property type="match status" value="1"/>
</dbReference>
<dbReference type="GO" id="GO:0006412">
    <property type="term" value="P:translation"/>
    <property type="evidence" value="ECO:0007669"/>
    <property type="project" value="UniProtKB-UniRule"/>
</dbReference>
<keyword evidence="5 10" id="KW-0810">Translation regulation</keyword>